<evidence type="ECO:0000256" key="8">
    <source>
        <dbReference type="ARBA" id="ARBA00023299"/>
    </source>
</evidence>
<comment type="function">
    <text evidence="1">Catalyzes the reversible oxidation of 3-phospho-D-glycerate to 3-phosphonooxypyruvate, the first step of the phosphorylated L-serine biosynthesis pathway. Also catalyzes the reversible oxidation of 2-hydroxyglutarate to 2-oxoglutarate.</text>
</comment>
<dbReference type="Pfam" id="PF02826">
    <property type="entry name" value="2-Hacid_dh_C"/>
    <property type="match status" value="1"/>
</dbReference>
<proteinExistence type="inferred from homology"/>
<dbReference type="GO" id="GO:0006564">
    <property type="term" value="P:L-serine biosynthetic process"/>
    <property type="evidence" value="ECO:0007669"/>
    <property type="project" value="UniProtKB-UniRule"/>
</dbReference>
<evidence type="ECO:0000256" key="6">
    <source>
        <dbReference type="ARBA" id="ARBA00023002"/>
    </source>
</evidence>
<evidence type="ECO:0000256" key="11">
    <source>
        <dbReference type="RuleBase" id="RU363003"/>
    </source>
</evidence>
<dbReference type="Gene3D" id="3.30.1330.90">
    <property type="entry name" value="D-3-phosphoglycerate dehydrogenase, domain 3"/>
    <property type="match status" value="1"/>
</dbReference>
<feature type="domain" description="ACT" evidence="12">
    <location>
        <begin position="457"/>
        <end position="529"/>
    </location>
</feature>
<dbReference type="KEGG" id="schv:BRCON_0541"/>
<evidence type="ECO:0000256" key="9">
    <source>
        <dbReference type="ARBA" id="ARBA00048126"/>
    </source>
</evidence>
<evidence type="ECO:0000256" key="4">
    <source>
        <dbReference type="ARBA" id="ARBA00021582"/>
    </source>
</evidence>
<dbReference type="Pfam" id="PF19304">
    <property type="entry name" value="PGDH_inter"/>
    <property type="match status" value="1"/>
</dbReference>
<evidence type="ECO:0000256" key="10">
    <source>
        <dbReference type="ARBA" id="ARBA00048731"/>
    </source>
</evidence>
<sequence>MTIRILVSDKISDEGLAILRGSGFEVVYKPEISHEDLVKEISEYDALVIRSRTNVTADVLQNGKRLKVVGRAGVGLDNVDVATATKLGIIVMNTPGGNTISTAEHTMAMLTSLARMIPQADRSMHEGKWEKKNFVGVELYRKVLGVIGLGRIGTEVAKRALAYGMQVLGYDPYISSETVKKLGIRQATVEEICKEADFITVHVPLNDQTRNLIDRPQIEMMKPTVRLINCARGGIINEDALLEALKSKRIAGAALDVFTQEPLPADHPFRSLDNVVLTPHLGASTSEAQEGVAKEVAEQIVDALSGRVIRNAVNAPSVDPAILEQLRPYIELARRMGKFMAQYVPGPIKTLRVYYSGSVLDYPVAPVTTAALIGYLEPITDAPVNFVNAPTIAHDRGIEVVELKSTELHGYANLITIETENENGAKNYIGGTLFTRERPRIVVLNGKSFDVVPEGNLIVIENRDVPGIVGSVGTLLGKHGINIAQMTWGRTEPGRDAITVINVDQDVPKSVLEELAKLPNILTAKLIVI</sequence>
<dbReference type="InterPro" id="IPR050857">
    <property type="entry name" value="D-2-hydroxyacid_DH"/>
</dbReference>
<dbReference type="InterPro" id="IPR036291">
    <property type="entry name" value="NAD(P)-bd_dom_sf"/>
</dbReference>
<dbReference type="SUPFAM" id="SSF143548">
    <property type="entry name" value="Serine metabolism enzymes domain"/>
    <property type="match status" value="1"/>
</dbReference>
<comment type="similarity">
    <text evidence="3 11">Belongs to the D-isomer specific 2-hydroxyacid dehydrogenase family.</text>
</comment>
<comment type="catalytic activity">
    <reaction evidence="10 11">
        <text>(2R)-3-phosphoglycerate + NAD(+) = 3-phosphooxypyruvate + NADH + H(+)</text>
        <dbReference type="Rhea" id="RHEA:12641"/>
        <dbReference type="ChEBI" id="CHEBI:15378"/>
        <dbReference type="ChEBI" id="CHEBI:18110"/>
        <dbReference type="ChEBI" id="CHEBI:57540"/>
        <dbReference type="ChEBI" id="CHEBI:57945"/>
        <dbReference type="ChEBI" id="CHEBI:58272"/>
        <dbReference type="EC" id="1.1.1.95"/>
    </reaction>
</comment>
<keyword evidence="7 11" id="KW-0520">NAD</keyword>
<dbReference type="EMBL" id="CP030759">
    <property type="protein sequence ID" value="AXA35318.1"/>
    <property type="molecule type" value="Genomic_DNA"/>
</dbReference>
<dbReference type="NCBIfam" id="TIGR01327">
    <property type="entry name" value="PGDH"/>
    <property type="match status" value="1"/>
</dbReference>
<evidence type="ECO:0000256" key="2">
    <source>
        <dbReference type="ARBA" id="ARBA00005216"/>
    </source>
</evidence>
<keyword evidence="5 11" id="KW-0028">Amino-acid biosynthesis</keyword>
<dbReference type="FunFam" id="3.30.70.260:FF:000008">
    <property type="entry name" value="D-3-phosphoglycerate dehydrogenase, chloroplastic"/>
    <property type="match status" value="1"/>
</dbReference>
<dbReference type="Pfam" id="PF01842">
    <property type="entry name" value="ACT"/>
    <property type="match status" value="1"/>
</dbReference>
<evidence type="ECO:0000256" key="7">
    <source>
        <dbReference type="ARBA" id="ARBA00023027"/>
    </source>
</evidence>
<dbReference type="InterPro" id="IPR006140">
    <property type="entry name" value="D-isomer_DH_NAD-bd"/>
</dbReference>
<dbReference type="PROSITE" id="PS00065">
    <property type="entry name" value="D_2_HYDROXYACID_DH_1"/>
    <property type="match status" value="1"/>
</dbReference>
<dbReference type="FunFam" id="3.30.1330.90:FF:000003">
    <property type="entry name" value="D-3-phosphoglycerate dehydrogenase"/>
    <property type="match status" value="1"/>
</dbReference>
<dbReference type="CDD" id="cd04902">
    <property type="entry name" value="ACT_3PGDH-xct"/>
    <property type="match status" value="1"/>
</dbReference>
<dbReference type="PANTHER" id="PTHR42789:SF1">
    <property type="entry name" value="D-ISOMER SPECIFIC 2-HYDROXYACID DEHYDROGENASE FAMILY PROTEIN (AFU_ORTHOLOGUE AFUA_6G10090)"/>
    <property type="match status" value="1"/>
</dbReference>
<dbReference type="InterPro" id="IPR045626">
    <property type="entry name" value="PGDH_ASB_dom"/>
</dbReference>
<dbReference type="GO" id="GO:0051287">
    <property type="term" value="F:NAD binding"/>
    <property type="evidence" value="ECO:0007669"/>
    <property type="project" value="UniProtKB-UniRule"/>
</dbReference>
<evidence type="ECO:0000313" key="14">
    <source>
        <dbReference type="Proteomes" id="UP000262583"/>
    </source>
</evidence>
<protein>
    <recommendedName>
        <fullName evidence="4 11">D-3-phosphoglycerate dehydrogenase</fullName>
        <ecNumber evidence="11">1.1.1.95</ecNumber>
    </recommendedName>
</protein>
<dbReference type="PANTHER" id="PTHR42789">
    <property type="entry name" value="D-ISOMER SPECIFIC 2-HYDROXYACID DEHYDROGENASE FAMILY PROTEIN (AFU_ORTHOLOGUE AFUA_6G10090)"/>
    <property type="match status" value="1"/>
</dbReference>
<evidence type="ECO:0000259" key="12">
    <source>
        <dbReference type="PROSITE" id="PS51671"/>
    </source>
</evidence>
<evidence type="ECO:0000256" key="1">
    <source>
        <dbReference type="ARBA" id="ARBA00003800"/>
    </source>
</evidence>
<dbReference type="InterPro" id="IPR002912">
    <property type="entry name" value="ACT_dom"/>
</dbReference>
<dbReference type="SUPFAM" id="SSF55021">
    <property type="entry name" value="ACT-like"/>
    <property type="match status" value="1"/>
</dbReference>
<comment type="pathway">
    <text evidence="2 11">Amino-acid biosynthesis; L-serine biosynthesis; L-serine from 3-phospho-D-glycerate: step 1/3.</text>
</comment>
<dbReference type="UniPathway" id="UPA00135">
    <property type="reaction ID" value="UER00196"/>
</dbReference>
<organism evidence="13 14">
    <name type="scientific">Sumerlaea chitinivorans</name>
    <dbReference type="NCBI Taxonomy" id="2250252"/>
    <lineage>
        <taxon>Bacteria</taxon>
        <taxon>Candidatus Sumerlaeota</taxon>
        <taxon>Candidatus Sumerlaeia</taxon>
        <taxon>Candidatus Sumerlaeales</taxon>
        <taxon>Candidatus Sumerlaeaceae</taxon>
        <taxon>Candidatus Sumerlaea</taxon>
    </lineage>
</organism>
<comment type="catalytic activity">
    <reaction evidence="9">
        <text>(R)-2-hydroxyglutarate + NAD(+) = 2-oxoglutarate + NADH + H(+)</text>
        <dbReference type="Rhea" id="RHEA:49612"/>
        <dbReference type="ChEBI" id="CHEBI:15378"/>
        <dbReference type="ChEBI" id="CHEBI:15801"/>
        <dbReference type="ChEBI" id="CHEBI:16810"/>
        <dbReference type="ChEBI" id="CHEBI:57540"/>
        <dbReference type="ChEBI" id="CHEBI:57945"/>
        <dbReference type="EC" id="1.1.1.399"/>
    </reaction>
</comment>
<evidence type="ECO:0000313" key="13">
    <source>
        <dbReference type="EMBL" id="AXA35318.1"/>
    </source>
</evidence>
<dbReference type="GO" id="GO:0004617">
    <property type="term" value="F:phosphoglycerate dehydrogenase activity"/>
    <property type="evidence" value="ECO:0007669"/>
    <property type="project" value="UniProtKB-UniRule"/>
</dbReference>
<dbReference type="EC" id="1.1.1.95" evidence="11"/>
<dbReference type="InterPro" id="IPR006139">
    <property type="entry name" value="D-isomer_2_OHA_DH_cat_dom"/>
</dbReference>
<dbReference type="Proteomes" id="UP000262583">
    <property type="component" value="Chromosome"/>
</dbReference>
<dbReference type="SUPFAM" id="SSF51735">
    <property type="entry name" value="NAD(P)-binding Rossmann-fold domains"/>
    <property type="match status" value="1"/>
</dbReference>
<dbReference type="AlphaFoldDB" id="A0A2Z4Y379"/>
<dbReference type="Gene3D" id="3.40.50.720">
    <property type="entry name" value="NAD(P)-binding Rossmann-like Domain"/>
    <property type="match status" value="2"/>
</dbReference>
<dbReference type="PROSITE" id="PS00671">
    <property type="entry name" value="D_2_HYDROXYACID_DH_3"/>
    <property type="match status" value="1"/>
</dbReference>
<reference evidence="13 14" key="1">
    <citation type="submission" date="2018-05" db="EMBL/GenBank/DDBJ databases">
        <title>A metagenomic window into the 2 km-deep terrestrial subsurface aquifer revealed taxonomically and functionally diverse microbial community comprising novel uncultured bacterial lineages.</title>
        <authorList>
            <person name="Kadnikov V.V."/>
            <person name="Mardanov A.V."/>
            <person name="Beletsky A.V."/>
            <person name="Banks D."/>
            <person name="Pimenov N.V."/>
            <person name="Frank Y.A."/>
            <person name="Karnachuk O.V."/>
            <person name="Ravin N.V."/>
        </authorList>
    </citation>
    <scope>NUCLEOTIDE SEQUENCE [LARGE SCALE GENOMIC DNA]</scope>
    <source>
        <strain evidence="13">BY</strain>
    </source>
</reference>
<dbReference type="PROSITE" id="PS00670">
    <property type="entry name" value="D_2_HYDROXYACID_DH_2"/>
    <property type="match status" value="1"/>
</dbReference>
<keyword evidence="8 11" id="KW-0718">Serine biosynthesis</keyword>
<dbReference type="CDD" id="cd12173">
    <property type="entry name" value="PGDH_4"/>
    <property type="match status" value="1"/>
</dbReference>
<dbReference type="InterPro" id="IPR029753">
    <property type="entry name" value="D-isomer_DH_CS"/>
</dbReference>
<keyword evidence="6 11" id="KW-0560">Oxidoreductase</keyword>
<evidence type="ECO:0000256" key="5">
    <source>
        <dbReference type="ARBA" id="ARBA00022605"/>
    </source>
</evidence>
<dbReference type="Pfam" id="PF00389">
    <property type="entry name" value="2-Hacid_dh"/>
    <property type="match status" value="1"/>
</dbReference>
<accession>A0A2Z4Y379</accession>
<gene>
    <name evidence="13" type="ORF">BRCON_0541</name>
</gene>
<dbReference type="InterPro" id="IPR029009">
    <property type="entry name" value="ASB_dom_sf"/>
</dbReference>
<name>A0A2Z4Y379_SUMC1</name>
<dbReference type="FunFam" id="3.40.50.720:FF:000021">
    <property type="entry name" value="D-3-phosphoglycerate dehydrogenase"/>
    <property type="match status" value="1"/>
</dbReference>
<dbReference type="SUPFAM" id="SSF52283">
    <property type="entry name" value="Formate/glycerate dehydrogenase catalytic domain-like"/>
    <property type="match status" value="1"/>
</dbReference>
<dbReference type="InterPro" id="IPR045865">
    <property type="entry name" value="ACT-like_dom_sf"/>
</dbReference>
<dbReference type="InterPro" id="IPR029752">
    <property type="entry name" value="D-isomer_DH_CS1"/>
</dbReference>
<dbReference type="InterPro" id="IPR006236">
    <property type="entry name" value="PGDH"/>
</dbReference>
<dbReference type="PROSITE" id="PS51671">
    <property type="entry name" value="ACT"/>
    <property type="match status" value="1"/>
</dbReference>
<evidence type="ECO:0000256" key="3">
    <source>
        <dbReference type="ARBA" id="ARBA00005854"/>
    </source>
</evidence>
<dbReference type="Gene3D" id="3.30.70.260">
    <property type="match status" value="1"/>
</dbReference>